<accession>A0A3M7S3V2</accession>
<dbReference type="EMBL" id="REGN01002083">
    <property type="protein sequence ID" value="RNA30503.1"/>
    <property type="molecule type" value="Genomic_DNA"/>
</dbReference>
<gene>
    <name evidence="1" type="ORF">BpHYR1_034969</name>
</gene>
<proteinExistence type="predicted"/>
<protein>
    <submittedName>
        <fullName evidence="1">Uncharacterized protein</fullName>
    </submittedName>
</protein>
<keyword evidence="2" id="KW-1185">Reference proteome</keyword>
<dbReference type="AlphaFoldDB" id="A0A3M7S3V2"/>
<reference evidence="1 2" key="1">
    <citation type="journal article" date="2018" name="Sci. Rep.">
        <title>Genomic signatures of local adaptation to the degree of environmental predictability in rotifers.</title>
        <authorList>
            <person name="Franch-Gras L."/>
            <person name="Hahn C."/>
            <person name="Garcia-Roger E.M."/>
            <person name="Carmona M.J."/>
            <person name="Serra M."/>
            <person name="Gomez A."/>
        </authorList>
    </citation>
    <scope>NUCLEOTIDE SEQUENCE [LARGE SCALE GENOMIC DNA]</scope>
    <source>
        <strain evidence="1">HYR1</strain>
    </source>
</reference>
<evidence type="ECO:0000313" key="1">
    <source>
        <dbReference type="EMBL" id="RNA30503.1"/>
    </source>
</evidence>
<sequence length="75" mass="8613">MTFNLRNSACRNLSGLMKQGINVVVRHAKTTAFCRADIFKCFAFAKLKINLFPCWKYSNTCKAFINLFKIISSEK</sequence>
<dbReference type="Proteomes" id="UP000276133">
    <property type="component" value="Unassembled WGS sequence"/>
</dbReference>
<evidence type="ECO:0000313" key="2">
    <source>
        <dbReference type="Proteomes" id="UP000276133"/>
    </source>
</evidence>
<organism evidence="1 2">
    <name type="scientific">Brachionus plicatilis</name>
    <name type="common">Marine rotifer</name>
    <name type="synonym">Brachionus muelleri</name>
    <dbReference type="NCBI Taxonomy" id="10195"/>
    <lineage>
        <taxon>Eukaryota</taxon>
        <taxon>Metazoa</taxon>
        <taxon>Spiralia</taxon>
        <taxon>Gnathifera</taxon>
        <taxon>Rotifera</taxon>
        <taxon>Eurotatoria</taxon>
        <taxon>Monogononta</taxon>
        <taxon>Pseudotrocha</taxon>
        <taxon>Ploima</taxon>
        <taxon>Brachionidae</taxon>
        <taxon>Brachionus</taxon>
    </lineage>
</organism>
<comment type="caution">
    <text evidence="1">The sequence shown here is derived from an EMBL/GenBank/DDBJ whole genome shotgun (WGS) entry which is preliminary data.</text>
</comment>
<name>A0A3M7S3V2_BRAPC</name>